<evidence type="ECO:0000313" key="7">
    <source>
        <dbReference type="EMBL" id="AOW70763.1"/>
    </source>
</evidence>
<dbReference type="AlphaFoldDB" id="A0A1D8RDE9"/>
<keyword evidence="7" id="KW-0934">Plastid</keyword>
<geneLocation type="chloroplast" evidence="7"/>
<evidence type="ECO:0000256" key="3">
    <source>
        <dbReference type="ARBA" id="ARBA00022692"/>
    </source>
</evidence>
<keyword evidence="7" id="KW-0150">Chloroplast</keyword>
<feature type="transmembrane region" description="Helical" evidence="6">
    <location>
        <begin position="33"/>
        <end position="55"/>
    </location>
</feature>
<accession>A0A1D8RDE9</accession>
<dbReference type="InterPro" id="IPR002033">
    <property type="entry name" value="TatC"/>
</dbReference>
<dbReference type="GO" id="GO:0065002">
    <property type="term" value="P:intracellular protein transmembrane transport"/>
    <property type="evidence" value="ECO:0007669"/>
    <property type="project" value="TreeGrafter"/>
</dbReference>
<keyword evidence="3 6" id="KW-0812">Transmembrane</keyword>
<feature type="transmembrane region" description="Helical" evidence="6">
    <location>
        <begin position="75"/>
        <end position="101"/>
    </location>
</feature>
<evidence type="ECO:0000256" key="2">
    <source>
        <dbReference type="ARBA" id="ARBA00008882"/>
    </source>
</evidence>
<proteinExistence type="inferred from homology"/>
<feature type="transmembrane region" description="Helical" evidence="6">
    <location>
        <begin position="225"/>
        <end position="245"/>
    </location>
</feature>
<evidence type="ECO:0000256" key="4">
    <source>
        <dbReference type="ARBA" id="ARBA00022989"/>
    </source>
</evidence>
<evidence type="ECO:0000256" key="1">
    <source>
        <dbReference type="ARBA" id="ARBA00004141"/>
    </source>
</evidence>
<reference evidence="7" key="1">
    <citation type="submission" date="2016-09" db="EMBL/GenBank/DDBJ databases">
        <title>The plastid genome of some eustigmatophyte algae harbours a bacteria-derived six-gene cluster for biosynthesis of a novel secondary metabolite.</title>
        <authorList>
            <person name="Yurchenko T."/>
            <person name="Sevcikova T."/>
            <person name="Strnad H."/>
            <person name="Butenko A."/>
            <person name="Elias M."/>
        </authorList>
    </citation>
    <scope>NUCLEOTIDE SEQUENCE</scope>
</reference>
<feature type="transmembrane region" description="Helical" evidence="6">
    <location>
        <begin position="200"/>
        <end position="219"/>
    </location>
</feature>
<dbReference type="PANTHER" id="PTHR30371">
    <property type="entry name" value="SEC-INDEPENDENT PROTEIN TRANSLOCASE PROTEIN TATC"/>
    <property type="match status" value="1"/>
</dbReference>
<dbReference type="GO" id="GO:0043953">
    <property type="term" value="P:protein transport by the Tat complex"/>
    <property type="evidence" value="ECO:0007669"/>
    <property type="project" value="TreeGrafter"/>
</dbReference>
<protein>
    <submittedName>
        <fullName evidence="7">Sec-independent protein translocase component TatC</fullName>
    </submittedName>
</protein>
<keyword evidence="4 6" id="KW-1133">Transmembrane helix</keyword>
<dbReference type="EMBL" id="KX839260">
    <property type="protein sequence ID" value="AOW70763.1"/>
    <property type="molecule type" value="Genomic_DNA"/>
</dbReference>
<feature type="transmembrane region" description="Helical" evidence="6">
    <location>
        <begin position="113"/>
        <end position="134"/>
    </location>
</feature>
<organism evidence="7">
    <name type="scientific">Monodopsis sp. MarTras21</name>
    <dbReference type="NCBI Taxonomy" id="1745953"/>
    <lineage>
        <taxon>Eukaryota</taxon>
        <taxon>Sar</taxon>
        <taxon>Stramenopiles</taxon>
        <taxon>Ochrophyta</taxon>
        <taxon>Eustigmatophyceae</taxon>
        <taxon>Eustigmatales</taxon>
        <taxon>Monodopsidaceae</taxon>
        <taxon>Monodopsis</taxon>
    </lineage>
</organism>
<comment type="subcellular location">
    <subcellularLocation>
        <location evidence="1">Membrane</location>
        <topology evidence="1">Multi-pass membrane protein</topology>
    </subcellularLocation>
</comment>
<comment type="similarity">
    <text evidence="2">Belongs to the TatC family.</text>
</comment>
<dbReference type="NCBIfam" id="TIGR00945">
    <property type="entry name" value="tatC"/>
    <property type="match status" value="1"/>
</dbReference>
<sequence length="252" mass="28753">MQFRFNSSVLEKTNTAKIYMGLREHNQELRERLFQLLILLLILVGLCFLQTKSLAQFLQGAIEGIKFFQPSPDEYFFLSFKLSLSAAIFLESPFIILYGICYLFPALLSREKFAFGSLLFLSLTLVFAGSFYAYKVVAPAALTFFFAYTKDILEPLWSFQEYVDFLWVLFLGSIYTFQIPVIQILFGFIGFCTSKNCFSWFRYVLLASTILAAVITPSTDPLTQIVFSLAILILFITGSGLLFALEKLKIIC</sequence>
<dbReference type="Pfam" id="PF00902">
    <property type="entry name" value="TatC"/>
    <property type="match status" value="1"/>
</dbReference>
<name>A0A1D8RDE9_9STRA</name>
<dbReference type="GO" id="GO:0033281">
    <property type="term" value="C:TAT protein transport complex"/>
    <property type="evidence" value="ECO:0007669"/>
    <property type="project" value="TreeGrafter"/>
</dbReference>
<dbReference type="PRINTS" id="PR01840">
    <property type="entry name" value="TATCFAMILY"/>
</dbReference>
<gene>
    <name evidence="7" type="primary">tatC</name>
</gene>
<dbReference type="PANTHER" id="PTHR30371:SF0">
    <property type="entry name" value="SEC-INDEPENDENT PROTEIN TRANSLOCASE PROTEIN TATC, CHLOROPLASTIC-RELATED"/>
    <property type="match status" value="1"/>
</dbReference>
<evidence type="ECO:0000256" key="6">
    <source>
        <dbReference type="SAM" id="Phobius"/>
    </source>
</evidence>
<evidence type="ECO:0000256" key="5">
    <source>
        <dbReference type="ARBA" id="ARBA00023136"/>
    </source>
</evidence>
<keyword evidence="5 6" id="KW-0472">Membrane</keyword>
<dbReference type="GO" id="GO:0009977">
    <property type="term" value="F:proton motive force dependent protein transmembrane transporter activity"/>
    <property type="evidence" value="ECO:0007669"/>
    <property type="project" value="TreeGrafter"/>
</dbReference>
<feature type="transmembrane region" description="Helical" evidence="6">
    <location>
        <begin position="165"/>
        <end position="188"/>
    </location>
</feature>